<dbReference type="InterPro" id="IPR036388">
    <property type="entry name" value="WH-like_DNA-bd_sf"/>
</dbReference>
<evidence type="ECO:0000313" key="8">
    <source>
        <dbReference type="Proteomes" id="UP000251402"/>
    </source>
</evidence>
<dbReference type="InterPro" id="IPR013325">
    <property type="entry name" value="RNA_pol_sigma_r2"/>
</dbReference>
<evidence type="ECO:0000256" key="4">
    <source>
        <dbReference type="ARBA" id="ARBA00023163"/>
    </source>
</evidence>
<dbReference type="Pfam" id="PF08281">
    <property type="entry name" value="Sigma70_r4_2"/>
    <property type="match status" value="1"/>
</dbReference>
<dbReference type="Gene3D" id="1.10.10.10">
    <property type="entry name" value="Winged helix-like DNA-binding domain superfamily/Winged helix DNA-binding domain"/>
    <property type="match status" value="1"/>
</dbReference>
<proteinExistence type="inferred from homology"/>
<evidence type="ECO:0000256" key="2">
    <source>
        <dbReference type="ARBA" id="ARBA00023015"/>
    </source>
</evidence>
<dbReference type="InterPro" id="IPR013249">
    <property type="entry name" value="RNA_pol_sigma70_r4_t2"/>
</dbReference>
<dbReference type="GO" id="GO:0006352">
    <property type="term" value="P:DNA-templated transcription initiation"/>
    <property type="evidence" value="ECO:0007669"/>
    <property type="project" value="InterPro"/>
</dbReference>
<dbReference type="NCBIfam" id="TIGR02985">
    <property type="entry name" value="Sig70_bacteroi1"/>
    <property type="match status" value="1"/>
</dbReference>
<dbReference type="SUPFAM" id="SSF88946">
    <property type="entry name" value="Sigma2 domain of RNA polymerase sigma factors"/>
    <property type="match status" value="1"/>
</dbReference>
<dbReference type="Gene3D" id="1.10.1740.10">
    <property type="match status" value="1"/>
</dbReference>
<dbReference type="AlphaFoldDB" id="A0A5C1HX33"/>
<dbReference type="InterPro" id="IPR013324">
    <property type="entry name" value="RNA_pol_sigma_r3/r4-like"/>
</dbReference>
<evidence type="ECO:0000259" key="5">
    <source>
        <dbReference type="Pfam" id="PF04542"/>
    </source>
</evidence>
<comment type="similarity">
    <text evidence="1">Belongs to the sigma-70 factor family. ECF subfamily.</text>
</comment>
<feature type="domain" description="RNA polymerase sigma-70 region 2" evidence="5">
    <location>
        <begin position="32"/>
        <end position="97"/>
    </location>
</feature>
<gene>
    <name evidence="7" type="ORF">DEO27_010695</name>
</gene>
<dbReference type="OrthoDB" id="1100095at2"/>
<dbReference type="PANTHER" id="PTHR43133">
    <property type="entry name" value="RNA POLYMERASE ECF-TYPE SIGMA FACTO"/>
    <property type="match status" value="1"/>
</dbReference>
<protein>
    <submittedName>
        <fullName evidence="7">RNA polymerase sigma-70 factor</fullName>
    </submittedName>
</protein>
<dbReference type="InterPro" id="IPR014284">
    <property type="entry name" value="RNA_pol_sigma-70_dom"/>
</dbReference>
<dbReference type="KEGG" id="mrub:DEO27_010695"/>
<dbReference type="Pfam" id="PF04542">
    <property type="entry name" value="Sigma70_r2"/>
    <property type="match status" value="1"/>
</dbReference>
<dbReference type="PANTHER" id="PTHR43133:SF46">
    <property type="entry name" value="RNA POLYMERASE SIGMA-70 FACTOR ECF SUBFAMILY"/>
    <property type="match status" value="1"/>
</dbReference>
<name>A0A5C1HX33_9SPHI</name>
<keyword evidence="8" id="KW-1185">Reference proteome</keyword>
<dbReference type="GO" id="GO:0016987">
    <property type="term" value="F:sigma factor activity"/>
    <property type="evidence" value="ECO:0007669"/>
    <property type="project" value="UniProtKB-KW"/>
</dbReference>
<feature type="domain" description="RNA polymerase sigma factor 70 region 4 type 2" evidence="6">
    <location>
        <begin position="127"/>
        <end position="179"/>
    </location>
</feature>
<dbReference type="RefSeq" id="WP_112566622.1">
    <property type="nucleotide sequence ID" value="NZ_CP043450.1"/>
</dbReference>
<dbReference type="InterPro" id="IPR014327">
    <property type="entry name" value="RNA_pol_sigma70_bacteroid"/>
</dbReference>
<dbReference type="EMBL" id="CP043450">
    <property type="protein sequence ID" value="QEM10472.1"/>
    <property type="molecule type" value="Genomic_DNA"/>
</dbReference>
<reference evidence="7" key="1">
    <citation type="submission" date="2019-08" db="EMBL/GenBank/DDBJ databases">
        <title>Comparative genome analysis confer to the adaptation heavy metal polluted environment.</title>
        <authorList>
            <person name="Li Y."/>
        </authorList>
    </citation>
    <scope>NUCLEOTIDE SEQUENCE [LARGE SCALE GENOMIC DNA]</scope>
    <source>
        <strain evidence="7">P1</strain>
    </source>
</reference>
<dbReference type="SUPFAM" id="SSF88659">
    <property type="entry name" value="Sigma3 and sigma4 domains of RNA polymerase sigma factors"/>
    <property type="match status" value="1"/>
</dbReference>
<sequence>MLTQIDHILDLNSEQVIPLLLSGDEATFEKVYKHFIRPLHVYAISILRDEDTAKGMVQNVFMRLWERKERLNISGSIKAYLYGAVYNECLNNLRHQKVKINHQQHVVYMTKDKVDEGTGMELLDLKEKLQQALNDLPEKCRTVFQLSRFEDLKYQEIADELGISIKTVENQMGKALKTLRLKLVDYLPLFIWVISRAFNII</sequence>
<dbReference type="CDD" id="cd06171">
    <property type="entry name" value="Sigma70_r4"/>
    <property type="match status" value="1"/>
</dbReference>
<dbReference type="GO" id="GO:0003677">
    <property type="term" value="F:DNA binding"/>
    <property type="evidence" value="ECO:0007669"/>
    <property type="project" value="InterPro"/>
</dbReference>
<keyword evidence="2" id="KW-0805">Transcription regulation</keyword>
<evidence type="ECO:0000256" key="3">
    <source>
        <dbReference type="ARBA" id="ARBA00023082"/>
    </source>
</evidence>
<dbReference type="NCBIfam" id="TIGR02937">
    <property type="entry name" value="sigma70-ECF"/>
    <property type="match status" value="1"/>
</dbReference>
<evidence type="ECO:0000256" key="1">
    <source>
        <dbReference type="ARBA" id="ARBA00010641"/>
    </source>
</evidence>
<organism evidence="7 8">
    <name type="scientific">Mucilaginibacter rubeus</name>
    <dbReference type="NCBI Taxonomy" id="2027860"/>
    <lineage>
        <taxon>Bacteria</taxon>
        <taxon>Pseudomonadati</taxon>
        <taxon>Bacteroidota</taxon>
        <taxon>Sphingobacteriia</taxon>
        <taxon>Sphingobacteriales</taxon>
        <taxon>Sphingobacteriaceae</taxon>
        <taxon>Mucilaginibacter</taxon>
    </lineage>
</organism>
<dbReference type="Proteomes" id="UP000251402">
    <property type="component" value="Chromosome"/>
</dbReference>
<dbReference type="InterPro" id="IPR039425">
    <property type="entry name" value="RNA_pol_sigma-70-like"/>
</dbReference>
<keyword evidence="4" id="KW-0804">Transcription</keyword>
<evidence type="ECO:0000313" key="7">
    <source>
        <dbReference type="EMBL" id="QEM10472.1"/>
    </source>
</evidence>
<keyword evidence="3" id="KW-0731">Sigma factor</keyword>
<dbReference type="InterPro" id="IPR007627">
    <property type="entry name" value="RNA_pol_sigma70_r2"/>
</dbReference>
<accession>A0A5C1HX33</accession>
<evidence type="ECO:0000259" key="6">
    <source>
        <dbReference type="Pfam" id="PF08281"/>
    </source>
</evidence>